<organism evidence="1 2">
    <name type="scientific">Artemia franciscana</name>
    <name type="common">Brine shrimp</name>
    <name type="synonym">Artemia sanfranciscana</name>
    <dbReference type="NCBI Taxonomy" id="6661"/>
    <lineage>
        <taxon>Eukaryota</taxon>
        <taxon>Metazoa</taxon>
        <taxon>Ecdysozoa</taxon>
        <taxon>Arthropoda</taxon>
        <taxon>Crustacea</taxon>
        <taxon>Branchiopoda</taxon>
        <taxon>Anostraca</taxon>
        <taxon>Artemiidae</taxon>
        <taxon>Artemia</taxon>
    </lineage>
</organism>
<dbReference type="Proteomes" id="UP001187531">
    <property type="component" value="Unassembled WGS sequence"/>
</dbReference>
<dbReference type="AlphaFoldDB" id="A0AA88HN45"/>
<accession>A0AA88HN45</accession>
<comment type="caution">
    <text evidence="1">The sequence shown here is derived from an EMBL/GenBank/DDBJ whole genome shotgun (WGS) entry which is preliminary data.</text>
</comment>
<sequence length="77" mass="8431">MTPKTVGITAAMKEAMENGQIQAMSHLSSLWSRLVRLYTPPNTTNGDWPELATEDAEPIKGLGEMPLEANRLDSIFG</sequence>
<dbReference type="EMBL" id="JAVRJZ010000019">
    <property type="protein sequence ID" value="KAK2707902.1"/>
    <property type="molecule type" value="Genomic_DNA"/>
</dbReference>
<evidence type="ECO:0000313" key="2">
    <source>
        <dbReference type="Proteomes" id="UP001187531"/>
    </source>
</evidence>
<protein>
    <submittedName>
        <fullName evidence="1">Uncharacterized protein</fullName>
    </submittedName>
</protein>
<gene>
    <name evidence="1" type="ORF">QYM36_015550</name>
</gene>
<keyword evidence="2" id="KW-1185">Reference proteome</keyword>
<proteinExistence type="predicted"/>
<reference evidence="1" key="1">
    <citation type="submission" date="2023-07" db="EMBL/GenBank/DDBJ databases">
        <title>Chromosome-level genome assembly of Artemia franciscana.</title>
        <authorList>
            <person name="Jo E."/>
        </authorList>
    </citation>
    <scope>NUCLEOTIDE SEQUENCE</scope>
    <source>
        <tissue evidence="1">Whole body</tissue>
    </source>
</reference>
<name>A0AA88HN45_ARTSF</name>
<evidence type="ECO:0000313" key="1">
    <source>
        <dbReference type="EMBL" id="KAK2707902.1"/>
    </source>
</evidence>